<dbReference type="Gene3D" id="3.90.1200.10">
    <property type="match status" value="1"/>
</dbReference>
<dbReference type="EC" id="2.7.1.172" evidence="1"/>
<dbReference type="AlphaFoldDB" id="A0A2T7A8F7"/>
<dbReference type="OrthoDB" id="5772781at2759"/>
<dbReference type="EMBL" id="NESQ01000005">
    <property type="protein sequence ID" value="PUU84009.1"/>
    <property type="molecule type" value="Genomic_DNA"/>
</dbReference>
<evidence type="ECO:0000256" key="1">
    <source>
        <dbReference type="ARBA" id="ARBA00011961"/>
    </source>
</evidence>
<evidence type="ECO:0000313" key="4">
    <source>
        <dbReference type="EMBL" id="PUU84009.1"/>
    </source>
</evidence>
<keyword evidence="3 4" id="KW-0418">Kinase</keyword>
<dbReference type="InterPro" id="IPR016477">
    <property type="entry name" value="Fructo-/Ketosamine-3-kinase"/>
</dbReference>
<reference evidence="4 5" key="1">
    <citation type="submission" date="2017-04" db="EMBL/GenBank/DDBJ databases">
        <title>Draft genome sequence of Tuber borchii Vittad., a whitish edible truffle.</title>
        <authorList>
            <consortium name="DOE Joint Genome Institute"/>
            <person name="Murat C."/>
            <person name="Kuo A."/>
            <person name="Barry K.W."/>
            <person name="Clum A."/>
            <person name="Dockter R.B."/>
            <person name="Fauchery L."/>
            <person name="Iotti M."/>
            <person name="Kohler A."/>
            <person name="Labutti K."/>
            <person name="Lindquist E.A."/>
            <person name="Lipzen A."/>
            <person name="Ohm R.A."/>
            <person name="Wang M."/>
            <person name="Grigoriev I.V."/>
            <person name="Zambonelli A."/>
            <person name="Martin F.M."/>
        </authorList>
    </citation>
    <scope>NUCLEOTIDE SEQUENCE [LARGE SCALE GENOMIC DNA]</scope>
    <source>
        <strain evidence="4 5">Tbo3840</strain>
    </source>
</reference>
<accession>A0A2T7A8F7</accession>
<evidence type="ECO:0000313" key="5">
    <source>
        <dbReference type="Proteomes" id="UP000244722"/>
    </source>
</evidence>
<dbReference type="Pfam" id="PF03881">
    <property type="entry name" value="Fructosamin_kin"/>
    <property type="match status" value="1"/>
</dbReference>
<keyword evidence="5" id="KW-1185">Reference proteome</keyword>
<sequence length="324" mass="36005">MPRTNITPALLAALSLNPGTSTVKSHGGSGFASTFKIETETKDGRKEMIFVKTGTGRNAEIMFRGEYESLNAIHEAVPNLCPQAFSHGPLGEGLDQFYLATDFLDLFPSRSSQGESLASKIARLHSAPIPEKYLGKFGFPVPTCCGSTVQDNTWEDTWTDFFGKRRLIMILEESERKNGPDSELRRYVEQTVEIVVPRLLGKLKDVKPSLVHGDLWSGNASKGITGGTQDDGTIEDVIYDPSACYAHNEYEMGIMRMFGGFGTAFFNEYHKIIPKSEPVAEYEDRLKIYQLYHQLNHHALFAGGYRGGAVSVMRSLLSKYAENR</sequence>
<comment type="similarity">
    <text evidence="3">Belongs to the fructosamine kinase family.</text>
</comment>
<proteinExistence type="inferred from homology"/>
<dbReference type="PANTHER" id="PTHR12149">
    <property type="entry name" value="FRUCTOSAMINE 3 KINASE-RELATED PROTEIN"/>
    <property type="match status" value="1"/>
</dbReference>
<dbReference type="STRING" id="42251.A0A2T7A8F7"/>
<dbReference type="PANTHER" id="PTHR12149:SF8">
    <property type="entry name" value="PROTEIN-RIBULOSAMINE 3-KINASE"/>
    <property type="match status" value="1"/>
</dbReference>
<dbReference type="FunFam" id="3.90.1200.10:FF:000018">
    <property type="entry name" value="Fructosamine-3-kinase, putative"/>
    <property type="match status" value="1"/>
</dbReference>
<keyword evidence="3" id="KW-0808">Transferase</keyword>
<comment type="catalytic activity">
    <reaction evidence="2">
        <text>N(6)-D-ribulosyl-L-lysyl-[protein] + ATP = N(6)-(3-O-phospho-D-ribulosyl)-L-lysyl-[protein] + ADP + H(+)</text>
        <dbReference type="Rhea" id="RHEA:48432"/>
        <dbReference type="Rhea" id="RHEA-COMP:12103"/>
        <dbReference type="Rhea" id="RHEA-COMP:12104"/>
        <dbReference type="ChEBI" id="CHEBI:15378"/>
        <dbReference type="ChEBI" id="CHEBI:30616"/>
        <dbReference type="ChEBI" id="CHEBI:90418"/>
        <dbReference type="ChEBI" id="CHEBI:90420"/>
        <dbReference type="ChEBI" id="CHEBI:456216"/>
        <dbReference type="EC" id="2.7.1.172"/>
    </reaction>
    <physiologicalReaction direction="left-to-right" evidence="2">
        <dbReference type="Rhea" id="RHEA:48433"/>
    </physiologicalReaction>
</comment>
<evidence type="ECO:0000256" key="2">
    <source>
        <dbReference type="ARBA" id="ARBA00048655"/>
    </source>
</evidence>
<dbReference type="GO" id="GO:0102193">
    <property type="term" value="F:protein-ribulosamine 3-kinase activity"/>
    <property type="evidence" value="ECO:0007669"/>
    <property type="project" value="UniProtKB-EC"/>
</dbReference>
<dbReference type="GO" id="GO:0016301">
    <property type="term" value="F:kinase activity"/>
    <property type="evidence" value="ECO:0007669"/>
    <property type="project" value="UniProtKB-UniRule"/>
</dbReference>
<evidence type="ECO:0000256" key="3">
    <source>
        <dbReference type="PIRNR" id="PIRNR006221"/>
    </source>
</evidence>
<comment type="caution">
    <text evidence="4">The sequence shown here is derived from an EMBL/GenBank/DDBJ whole genome shotgun (WGS) entry which is preliminary data.</text>
</comment>
<name>A0A2T7A8F7_TUBBO</name>
<gene>
    <name evidence="4" type="ORF">B9Z19DRAFT_962025</name>
</gene>
<protein>
    <recommendedName>
        <fullName evidence="1">protein-ribulosamine 3-kinase</fullName>
        <ecNumber evidence="1">2.7.1.172</ecNumber>
    </recommendedName>
</protein>
<dbReference type="PIRSF" id="PIRSF006221">
    <property type="entry name" value="Ketosamine-3-kinase"/>
    <property type="match status" value="1"/>
</dbReference>
<dbReference type="InterPro" id="IPR011009">
    <property type="entry name" value="Kinase-like_dom_sf"/>
</dbReference>
<dbReference type="SUPFAM" id="SSF56112">
    <property type="entry name" value="Protein kinase-like (PK-like)"/>
    <property type="match status" value="1"/>
</dbReference>
<organism evidence="4 5">
    <name type="scientific">Tuber borchii</name>
    <name type="common">White truffle</name>
    <dbReference type="NCBI Taxonomy" id="42251"/>
    <lineage>
        <taxon>Eukaryota</taxon>
        <taxon>Fungi</taxon>
        <taxon>Dikarya</taxon>
        <taxon>Ascomycota</taxon>
        <taxon>Pezizomycotina</taxon>
        <taxon>Pezizomycetes</taxon>
        <taxon>Pezizales</taxon>
        <taxon>Tuberaceae</taxon>
        <taxon>Tuber</taxon>
    </lineage>
</organism>
<dbReference type="Proteomes" id="UP000244722">
    <property type="component" value="Unassembled WGS sequence"/>
</dbReference>